<sequence>MPPFFRLPPELHVLITSFLPIEDQLQFRLTCAYIYDVIPPLSHEELLLAESTNWARRKDVYACRYCLRLRPASQFAESMLRRRRSREGRDSSKRFCVDCGLKPRNGTARYGPGAHVIVHGRFYVVCLYCGTFQPGATDFLGRHTSYCVKCSS</sequence>
<dbReference type="OrthoDB" id="5281164at2759"/>
<dbReference type="InterPro" id="IPR036047">
    <property type="entry name" value="F-box-like_dom_sf"/>
</dbReference>
<comment type="caution">
    <text evidence="1">The sequence shown here is derived from an EMBL/GenBank/DDBJ whole genome shotgun (WGS) entry which is preliminary data.</text>
</comment>
<proteinExistence type="predicted"/>
<organism evidence="1 2">
    <name type="scientific">Penicillium subrubescens</name>
    <dbReference type="NCBI Taxonomy" id="1316194"/>
    <lineage>
        <taxon>Eukaryota</taxon>
        <taxon>Fungi</taxon>
        <taxon>Dikarya</taxon>
        <taxon>Ascomycota</taxon>
        <taxon>Pezizomycotina</taxon>
        <taxon>Eurotiomycetes</taxon>
        <taxon>Eurotiomycetidae</taxon>
        <taxon>Eurotiales</taxon>
        <taxon>Aspergillaceae</taxon>
        <taxon>Penicillium</taxon>
    </lineage>
</organism>
<dbReference type="Proteomes" id="UP000186955">
    <property type="component" value="Unassembled WGS sequence"/>
</dbReference>
<dbReference type="EMBL" id="MNBE01000683">
    <property type="protein sequence ID" value="OKO97863.1"/>
    <property type="molecule type" value="Genomic_DNA"/>
</dbReference>
<dbReference type="AlphaFoldDB" id="A0A1Q5TCA8"/>
<name>A0A1Q5TCA8_9EURO</name>
<evidence type="ECO:0000313" key="2">
    <source>
        <dbReference type="Proteomes" id="UP000186955"/>
    </source>
</evidence>
<dbReference type="SUPFAM" id="SSF81383">
    <property type="entry name" value="F-box domain"/>
    <property type="match status" value="1"/>
</dbReference>
<keyword evidence="2" id="KW-1185">Reference proteome</keyword>
<protein>
    <submittedName>
        <fullName evidence="1">Uncharacterized protein</fullName>
    </submittedName>
</protein>
<evidence type="ECO:0000313" key="1">
    <source>
        <dbReference type="EMBL" id="OKO97863.1"/>
    </source>
</evidence>
<reference evidence="1 2" key="1">
    <citation type="submission" date="2016-10" db="EMBL/GenBank/DDBJ databases">
        <title>Genome sequence of the ascomycete fungus Penicillium subrubescens.</title>
        <authorList>
            <person name="De Vries R.P."/>
            <person name="Peng M."/>
            <person name="Dilokpimol A."/>
            <person name="Hilden K."/>
            <person name="Makela M.R."/>
            <person name="Grigoriev I."/>
            <person name="Riley R."/>
            <person name="Granchi Z."/>
        </authorList>
    </citation>
    <scope>NUCLEOTIDE SEQUENCE [LARGE SCALE GENOMIC DNA]</scope>
    <source>
        <strain evidence="1 2">CBS 132785</strain>
    </source>
</reference>
<accession>A0A1Q5TCA8</accession>
<gene>
    <name evidence="1" type="ORF">PENSUB_9789</name>
</gene>